<keyword evidence="1" id="KW-0472">Membrane</keyword>
<protein>
    <submittedName>
        <fullName evidence="2">Uncharacterized protein</fullName>
    </submittedName>
</protein>
<keyword evidence="2" id="KW-0614">Plasmid</keyword>
<accession>A0A5Q0CEX0</accession>
<geneLocation type="plasmid" evidence="2 3">
    <name>unnamed</name>
</geneLocation>
<gene>
    <name evidence="2" type="ORF">FZ934_22200</name>
</gene>
<organism evidence="2 3">
    <name type="scientific">Rhizobium grahamii</name>
    <dbReference type="NCBI Taxonomy" id="1120045"/>
    <lineage>
        <taxon>Bacteria</taxon>
        <taxon>Pseudomonadati</taxon>
        <taxon>Pseudomonadota</taxon>
        <taxon>Alphaproteobacteria</taxon>
        <taxon>Hyphomicrobiales</taxon>
        <taxon>Rhizobiaceae</taxon>
        <taxon>Rhizobium/Agrobacterium group</taxon>
        <taxon>Rhizobium</taxon>
    </lineage>
</organism>
<dbReference type="OrthoDB" id="9913131at2"/>
<evidence type="ECO:0000313" key="3">
    <source>
        <dbReference type="Proteomes" id="UP000326881"/>
    </source>
</evidence>
<dbReference type="AlphaFoldDB" id="A0A5Q0CEX0"/>
<dbReference type="EMBL" id="CP043499">
    <property type="protein sequence ID" value="QFY63034.1"/>
    <property type="molecule type" value="Genomic_DNA"/>
</dbReference>
<proteinExistence type="predicted"/>
<dbReference type="RefSeq" id="WP_153273008.1">
    <property type="nucleotide sequence ID" value="NZ_CP043499.1"/>
</dbReference>
<feature type="transmembrane region" description="Helical" evidence="1">
    <location>
        <begin position="46"/>
        <end position="62"/>
    </location>
</feature>
<keyword evidence="3" id="KW-1185">Reference proteome</keyword>
<evidence type="ECO:0000313" key="2">
    <source>
        <dbReference type="EMBL" id="QFY63034.1"/>
    </source>
</evidence>
<sequence length="66" mass="7147">MVKLVRVAGFSVAIALLVLVYGQYVSFDGPDPDTIPDFLQYPDRFATTLLFTVALGLLALSAKGDR</sequence>
<keyword evidence="1" id="KW-1133">Transmembrane helix</keyword>
<dbReference type="KEGG" id="rgr:FZ934_22200"/>
<name>A0A5Q0CEX0_9HYPH</name>
<dbReference type="Proteomes" id="UP000326881">
    <property type="component" value="Plasmid unnamed"/>
</dbReference>
<keyword evidence="1" id="KW-0812">Transmembrane</keyword>
<evidence type="ECO:0000256" key="1">
    <source>
        <dbReference type="SAM" id="Phobius"/>
    </source>
</evidence>
<reference evidence="2 3" key="1">
    <citation type="submission" date="2019-08" db="EMBL/GenBank/DDBJ databases">
        <title>Prosopis cineraria nodule microbiome.</title>
        <authorList>
            <person name="Ali R."/>
            <person name="Chaluvadi S.R."/>
            <person name="Wang X."/>
        </authorList>
    </citation>
    <scope>NUCLEOTIDE SEQUENCE [LARGE SCALE GENOMIC DNA]</scope>
    <source>
        <strain evidence="2 3">BG7</strain>
        <plasmid evidence="2 3">unnamed</plasmid>
    </source>
</reference>